<dbReference type="SUPFAM" id="SSF81606">
    <property type="entry name" value="PP2C-like"/>
    <property type="match status" value="1"/>
</dbReference>
<name>A9UYV7_MONBE</name>
<dbReference type="Proteomes" id="UP000001357">
    <property type="component" value="Unassembled WGS sequence"/>
</dbReference>
<keyword evidence="3" id="KW-1185">Reference proteome</keyword>
<dbReference type="AlphaFoldDB" id="A9UYV7"/>
<evidence type="ECO:0000313" key="3">
    <source>
        <dbReference type="Proteomes" id="UP000001357"/>
    </source>
</evidence>
<feature type="domain" description="PPM-type phosphatase" evidence="1">
    <location>
        <begin position="23"/>
        <end position="321"/>
    </location>
</feature>
<organism evidence="2 3">
    <name type="scientific">Monosiga brevicollis</name>
    <name type="common">Choanoflagellate</name>
    <dbReference type="NCBI Taxonomy" id="81824"/>
    <lineage>
        <taxon>Eukaryota</taxon>
        <taxon>Choanoflagellata</taxon>
        <taxon>Craspedida</taxon>
        <taxon>Salpingoecidae</taxon>
        <taxon>Monosiga</taxon>
    </lineage>
</organism>
<dbReference type="InterPro" id="IPR015655">
    <property type="entry name" value="PP2C"/>
</dbReference>
<gene>
    <name evidence="2" type="ORF">MONBRDRAFT_36991</name>
</gene>
<dbReference type="CDD" id="cd00143">
    <property type="entry name" value="PP2Cc"/>
    <property type="match status" value="1"/>
</dbReference>
<dbReference type="InParanoid" id="A9UYV7"/>
<dbReference type="EMBL" id="CH991550">
    <property type="protein sequence ID" value="EDQ89528.1"/>
    <property type="molecule type" value="Genomic_DNA"/>
</dbReference>
<evidence type="ECO:0000259" key="1">
    <source>
        <dbReference type="PROSITE" id="PS51746"/>
    </source>
</evidence>
<dbReference type="FunFam" id="3.60.40.10:FF:000156">
    <property type="entry name" value="Integrin-linked kinase-associated serine/threonine phosphatase 2C"/>
    <property type="match status" value="1"/>
</dbReference>
<dbReference type="GeneID" id="5890928"/>
<dbReference type="FunCoup" id="A9UYV7">
    <property type="interactions" value="1034"/>
</dbReference>
<dbReference type="SMART" id="SM00332">
    <property type="entry name" value="PP2Cc"/>
    <property type="match status" value="1"/>
</dbReference>
<protein>
    <recommendedName>
        <fullName evidence="1">PPM-type phosphatase domain-containing protein</fullName>
    </recommendedName>
</protein>
<dbReference type="PROSITE" id="PS51746">
    <property type="entry name" value="PPM_2"/>
    <property type="match status" value="1"/>
</dbReference>
<accession>A9UYV7</accession>
<dbReference type="InterPro" id="IPR036457">
    <property type="entry name" value="PPM-type-like_dom_sf"/>
</dbReference>
<dbReference type="GO" id="GO:0004722">
    <property type="term" value="F:protein serine/threonine phosphatase activity"/>
    <property type="evidence" value="ECO:0000318"/>
    <property type="project" value="GO_Central"/>
</dbReference>
<dbReference type="PANTHER" id="PTHR13832:SF699">
    <property type="entry name" value="INTEGRIN-LINKED KINASE-ASSOCIATED SERINE_THREONINE PHOSPHATASE 2C"/>
    <property type="match status" value="1"/>
</dbReference>
<dbReference type="RefSeq" id="XP_001745557.1">
    <property type="nucleotide sequence ID" value="XM_001745505.1"/>
</dbReference>
<sequence>MAAPTANDEAAAKRPKIQPSRFFAGHAERRGAREAIEDVCVVQEQLDLQRQACARISSAAYFACFDGHAGRRAADHCAEHMLPHILAHLPSLSDFGSKECATKIRKSLGQAFAAEDREFLALARAGQPQWKDGCTATVCLALNDVLFTANVGDAKAILVRYKEAPTVADTESVLPMLVDQDIATLVLTKDHNPVVYEERQRIQKAGGSVTDNRVQGVLGVSRSIGDGRYKHLGVSSQPFTSKCTLDPNKDLFLVLACDGLWGTLSASDVIQFCMKAFGEAEQDDQLAGQPKLQATHVAARLANHAVEKGASDNVSVLLVRFATKP</sequence>
<dbReference type="OMA" id="NFSCFCL"/>
<dbReference type="Gene3D" id="3.60.40.10">
    <property type="entry name" value="PPM-type phosphatase domain"/>
    <property type="match status" value="1"/>
</dbReference>
<dbReference type="GO" id="GO:0007165">
    <property type="term" value="P:signal transduction"/>
    <property type="evidence" value="ECO:0000318"/>
    <property type="project" value="GO_Central"/>
</dbReference>
<dbReference type="KEGG" id="mbr:MONBRDRAFT_36991"/>
<evidence type="ECO:0000313" key="2">
    <source>
        <dbReference type="EMBL" id="EDQ89528.1"/>
    </source>
</evidence>
<dbReference type="eggNOG" id="KOG0698">
    <property type="taxonomic scope" value="Eukaryota"/>
</dbReference>
<dbReference type="STRING" id="81824.A9UYV7"/>
<dbReference type="Pfam" id="PF00481">
    <property type="entry name" value="PP2C"/>
    <property type="match status" value="1"/>
</dbReference>
<dbReference type="InterPro" id="IPR001932">
    <property type="entry name" value="PPM-type_phosphatase-like_dom"/>
</dbReference>
<reference evidence="2 3" key="1">
    <citation type="journal article" date="2008" name="Nature">
        <title>The genome of the choanoflagellate Monosiga brevicollis and the origin of metazoans.</title>
        <authorList>
            <consortium name="JGI Sequencing"/>
            <person name="King N."/>
            <person name="Westbrook M.J."/>
            <person name="Young S.L."/>
            <person name="Kuo A."/>
            <person name="Abedin M."/>
            <person name="Chapman J."/>
            <person name="Fairclough S."/>
            <person name="Hellsten U."/>
            <person name="Isogai Y."/>
            <person name="Letunic I."/>
            <person name="Marr M."/>
            <person name="Pincus D."/>
            <person name="Putnam N."/>
            <person name="Rokas A."/>
            <person name="Wright K.J."/>
            <person name="Zuzow R."/>
            <person name="Dirks W."/>
            <person name="Good M."/>
            <person name="Goodstein D."/>
            <person name="Lemons D."/>
            <person name="Li W."/>
            <person name="Lyons J.B."/>
            <person name="Morris A."/>
            <person name="Nichols S."/>
            <person name="Richter D.J."/>
            <person name="Salamov A."/>
            <person name="Bork P."/>
            <person name="Lim W.A."/>
            <person name="Manning G."/>
            <person name="Miller W.T."/>
            <person name="McGinnis W."/>
            <person name="Shapiro H."/>
            <person name="Tjian R."/>
            <person name="Grigoriev I.V."/>
            <person name="Rokhsar D."/>
        </authorList>
    </citation>
    <scope>NUCLEOTIDE SEQUENCE [LARGE SCALE GENOMIC DNA]</scope>
    <source>
        <strain evidence="3">MX1 / ATCC 50154</strain>
    </source>
</reference>
<dbReference type="PANTHER" id="PTHR13832">
    <property type="entry name" value="PROTEIN PHOSPHATASE 2C"/>
    <property type="match status" value="1"/>
</dbReference>
<proteinExistence type="predicted"/>